<evidence type="ECO:0000313" key="1">
    <source>
        <dbReference type="EMBL" id="KAF5402106.1"/>
    </source>
</evidence>
<gene>
    <name evidence="1" type="ORF">PHET_04437</name>
</gene>
<protein>
    <submittedName>
        <fullName evidence="1">Uncharacterized protein</fullName>
    </submittedName>
</protein>
<comment type="caution">
    <text evidence="1">The sequence shown here is derived from an EMBL/GenBank/DDBJ whole genome shotgun (WGS) entry which is preliminary data.</text>
</comment>
<proteinExistence type="predicted"/>
<name>A0A8J4TIG5_9TREM</name>
<organism evidence="1 2">
    <name type="scientific">Paragonimus heterotremus</name>
    <dbReference type="NCBI Taxonomy" id="100268"/>
    <lineage>
        <taxon>Eukaryota</taxon>
        <taxon>Metazoa</taxon>
        <taxon>Spiralia</taxon>
        <taxon>Lophotrochozoa</taxon>
        <taxon>Platyhelminthes</taxon>
        <taxon>Trematoda</taxon>
        <taxon>Digenea</taxon>
        <taxon>Plagiorchiida</taxon>
        <taxon>Troglotremata</taxon>
        <taxon>Troglotrematidae</taxon>
        <taxon>Paragonimus</taxon>
    </lineage>
</organism>
<dbReference type="AlphaFoldDB" id="A0A8J4TIG5"/>
<reference evidence="1" key="1">
    <citation type="submission" date="2019-05" db="EMBL/GenBank/DDBJ databases">
        <title>Annotation for the trematode Paragonimus heterotremus.</title>
        <authorList>
            <person name="Choi Y.-J."/>
        </authorList>
    </citation>
    <scope>NUCLEOTIDE SEQUENCE</scope>
    <source>
        <strain evidence="1">LC</strain>
    </source>
</reference>
<dbReference type="Proteomes" id="UP000748531">
    <property type="component" value="Unassembled WGS sequence"/>
</dbReference>
<keyword evidence="2" id="KW-1185">Reference proteome</keyword>
<sequence length="89" mass="10427">MRTIMQAAIVSIVTNVQPRATQMEYHCGRLYIHHCSKTDSHRKTSKKPQYTQGVTVTNYRQVQQPTQPHSFIACTYGVHFSEERRHFFT</sequence>
<evidence type="ECO:0000313" key="2">
    <source>
        <dbReference type="Proteomes" id="UP000748531"/>
    </source>
</evidence>
<dbReference type="EMBL" id="LUCH01002023">
    <property type="protein sequence ID" value="KAF5402106.1"/>
    <property type="molecule type" value="Genomic_DNA"/>
</dbReference>
<accession>A0A8J4TIG5</accession>